<name>A0A1H1KEQ7_9BURK</name>
<proteinExistence type="predicted"/>
<keyword evidence="2" id="KW-1185">Reference proteome</keyword>
<gene>
    <name evidence="1" type="ORF">SAMN05445850_7246</name>
</gene>
<dbReference type="STRING" id="157910.SAMN05445850_7246"/>
<accession>A0A1H1KEQ7</accession>
<dbReference type="AlphaFoldDB" id="A0A1H1KEQ7"/>
<reference evidence="2" key="1">
    <citation type="submission" date="2016-10" db="EMBL/GenBank/DDBJ databases">
        <authorList>
            <person name="Varghese N."/>
            <person name="Submissions S."/>
        </authorList>
    </citation>
    <scope>NUCLEOTIDE SEQUENCE [LARGE SCALE GENOMIC DNA]</scope>
    <source>
        <strain evidence="2">DUS833</strain>
    </source>
</reference>
<dbReference type="EMBL" id="FNKX01000003">
    <property type="protein sequence ID" value="SDR60309.1"/>
    <property type="molecule type" value="Genomic_DNA"/>
</dbReference>
<evidence type="ECO:0000313" key="2">
    <source>
        <dbReference type="Proteomes" id="UP000199365"/>
    </source>
</evidence>
<protein>
    <submittedName>
        <fullName evidence="1">Uncharacterized protein</fullName>
    </submittedName>
</protein>
<sequence length="250" mass="29060">MHSVSLGSHRGAHERRHGHFFSISLSRSFYLHIESPWLFDVDRWFHFALPASVPREAHDDTVQAMEEARAAWLQHSPSVLASHQSYELRDMLGRSENRFHMHRMDDHEIAKALYKEVKNGNLLFVPERDEMRKCVQAIRQQREKASRSAAVRAQKPANADMLRSLYRDTPRVPQNFDNAQPFKYTPDAISDDVQSIAARGVSEAHDAECHAQYERDMDECTAYRMAMGGQRFMDVCSQRAFQNYQRCRGY</sequence>
<evidence type="ECO:0000313" key="1">
    <source>
        <dbReference type="EMBL" id="SDR60309.1"/>
    </source>
</evidence>
<dbReference type="Proteomes" id="UP000199365">
    <property type="component" value="Unassembled WGS sequence"/>
</dbReference>
<organism evidence="1 2">
    <name type="scientific">Paraburkholderia tuberum</name>
    <dbReference type="NCBI Taxonomy" id="157910"/>
    <lineage>
        <taxon>Bacteria</taxon>
        <taxon>Pseudomonadati</taxon>
        <taxon>Pseudomonadota</taxon>
        <taxon>Betaproteobacteria</taxon>
        <taxon>Burkholderiales</taxon>
        <taxon>Burkholderiaceae</taxon>
        <taxon>Paraburkholderia</taxon>
    </lineage>
</organism>